<dbReference type="InterPro" id="IPR055231">
    <property type="entry name" value="2AA_helical"/>
</dbReference>
<dbReference type="GO" id="GO:0034272">
    <property type="term" value="C:phosphatidylinositol 3-kinase complex, class III, type II"/>
    <property type="evidence" value="ECO:0007669"/>
    <property type="project" value="TreeGrafter"/>
</dbReference>
<keyword evidence="3" id="KW-0853">WD repeat</keyword>
<organism evidence="12 13">
    <name type="scientific">Hyphopichia burtonii NRRL Y-1933</name>
    <dbReference type="NCBI Taxonomy" id="984485"/>
    <lineage>
        <taxon>Eukaryota</taxon>
        <taxon>Fungi</taxon>
        <taxon>Dikarya</taxon>
        <taxon>Ascomycota</taxon>
        <taxon>Saccharomycotina</taxon>
        <taxon>Pichiomycetes</taxon>
        <taxon>Debaryomycetaceae</taxon>
        <taxon>Hyphopichia</taxon>
    </lineage>
</organism>
<evidence type="ECO:0000256" key="3">
    <source>
        <dbReference type="ARBA" id="ARBA00022574"/>
    </source>
</evidence>
<dbReference type="InterPro" id="IPR001680">
    <property type="entry name" value="WD40_rpt"/>
</dbReference>
<dbReference type="EMBL" id="KV454538">
    <property type="protein sequence ID" value="ODV69597.1"/>
    <property type="molecule type" value="Genomic_DNA"/>
</dbReference>
<dbReference type="PROSITE" id="PS50011">
    <property type="entry name" value="PROTEIN_KINASE_DOM"/>
    <property type="match status" value="1"/>
</dbReference>
<dbReference type="RefSeq" id="XP_020078664.1">
    <property type="nucleotide sequence ID" value="XM_020223849.1"/>
</dbReference>
<evidence type="ECO:0000256" key="5">
    <source>
        <dbReference type="ARBA" id="ARBA00022737"/>
    </source>
</evidence>
<name>A0A1E4RQR2_9ASCO</name>
<dbReference type="InterPro" id="IPR021133">
    <property type="entry name" value="HEAT_type_2"/>
</dbReference>
<dbReference type="InterPro" id="IPR036322">
    <property type="entry name" value="WD40_repeat_dom_sf"/>
</dbReference>
<dbReference type="Pfam" id="PF00069">
    <property type="entry name" value="Pkinase"/>
    <property type="match status" value="1"/>
</dbReference>
<dbReference type="GeneID" id="30998398"/>
<dbReference type="InterPro" id="IPR011989">
    <property type="entry name" value="ARM-like"/>
</dbReference>
<dbReference type="PANTHER" id="PTHR17583:SF0">
    <property type="entry name" value="PHOSPHOINOSITIDE 3-KINASE REGULATORY SUBUNIT 4"/>
    <property type="match status" value="1"/>
</dbReference>
<dbReference type="InterPro" id="IPR015943">
    <property type="entry name" value="WD40/YVTN_repeat-like_dom_sf"/>
</dbReference>
<dbReference type="OrthoDB" id="242910at2759"/>
<keyword evidence="2" id="KW-0723">Serine/threonine-protein kinase</keyword>
<evidence type="ECO:0000256" key="9">
    <source>
        <dbReference type="PROSITE-ProRule" id="PRU00103"/>
    </source>
</evidence>
<dbReference type="GO" id="GO:0071561">
    <property type="term" value="C:nucleus-vacuole junction"/>
    <property type="evidence" value="ECO:0007669"/>
    <property type="project" value="TreeGrafter"/>
</dbReference>
<keyword evidence="13" id="KW-1185">Reference proteome</keyword>
<dbReference type="Gene3D" id="1.10.510.10">
    <property type="entry name" value="Transferase(Phosphotransferase) domain 1"/>
    <property type="match status" value="1"/>
</dbReference>
<dbReference type="SMART" id="SM00220">
    <property type="entry name" value="S_TKc"/>
    <property type="match status" value="1"/>
</dbReference>
<dbReference type="PANTHER" id="PTHR17583">
    <property type="entry name" value="PHOSPHOINOSITIDE 3-KINASE REGULATORY SUBUNIT 4"/>
    <property type="match status" value="1"/>
</dbReference>
<keyword evidence="4" id="KW-0808">Transferase</keyword>
<evidence type="ECO:0000256" key="6">
    <source>
        <dbReference type="ARBA" id="ARBA00022741"/>
    </source>
</evidence>
<protein>
    <recommendedName>
        <fullName evidence="1">non-specific serine/threonine protein kinase</fullName>
        <ecNumber evidence="1">2.7.11.1</ecNumber>
    </recommendedName>
</protein>
<gene>
    <name evidence="12" type="ORF">HYPBUDRAFT_8961</name>
</gene>
<accession>A0A1E4RQR2</accession>
<dbReference type="InterPro" id="IPR045162">
    <property type="entry name" value="Vps15-like"/>
</dbReference>
<feature type="domain" description="Protein kinase" evidence="11">
    <location>
        <begin position="27"/>
        <end position="321"/>
    </location>
</feature>
<keyword evidence="5" id="KW-0677">Repeat</keyword>
<feature type="repeat" description="HEAT" evidence="9">
    <location>
        <begin position="670"/>
        <end position="708"/>
    </location>
</feature>
<sequence length="1606" mass="184158">MGVRLSLLAPSAPTVAISSYVDILKNMQYIELINNSRFLKTIKAIDDESGNLIVIKMLIKPSSSFTINLHDINELLIKEASLLSQYNNILPWHKIIETDRAGYLIRQLMKTNLYDRLSIRPFLEPIEKLFLVFQMLKILELLHSTLNINHGDLKSENFLVTSWNWLMLTDFAGYTKPTFIPEDNPNQYSFYFDSSGRRVCYVAPERFYNSKESSSDYPPVKFSENGKFSGKDGLTDEMDLFSLGCVIGELYSDGEPTFTLSQLFKYIKNEYSPDLSGIHDTDIKEMVKSLISLNPNERPSVESLLTKSKGKCFPDFFYDFLYDFMYDLNNNDLFIVPEDNDNVSISDLKINKIYENFDKIAHHLKFDYDSTRMEDVELDHLIPLKFNLKGMPPNYSIKPTSFFVNTNKSQEHASLIILNFIFSLIKTLKQPTSKLRACELIVVLSERVNDEAKLDRSIPYLCHLLDEYINQVSNNELHYQQENQQQKPIQVNLSQHVKSSSKVACFALPAIATLLASCSYITPVNVLVFPEYLLPILDKLVLIPASKEDESEQALIKITLATCLPNLAQTSKRFWMMSKTFKNKAIKDYKSRLMIHSNVVSKGLVKPEDDEELLNSYNTFNIPKEQLDSDFENLTFSLLTDQNVNVKISLVRNILPLCKFFGIVKTNDTILPYLITYLNDSNYELRLAFLSSIFEIGPYVGVLSFEQYLLPLLIQTLGDQEQLIVLKVLQIFHHFVSHRLINPKTEFNALSIYRELLKNSLSLLLHPNEWIRQSVLNLVLSINENLSDADQYCFLYPLIKNFLSYDIATINWNTLYPCLTRQLSRQVYDTANTWCINALSRSLFWQQRTFSAFTDLNGNKKKAMKIVSYSKNMGKSVYVPQVNGSTEIGDNGSMNDNYLDNSMANVPLSAEDRQWILKLKSVGLDDKDLWKVFALRDYISHVSRNHHTTTGAAQDLELVKEVNIPPRNFFFEVCYKTEPIANKSRTTEADSENSGIDDAISIKSRRDSNSLIIPQFGRVRASLQIVEANVFGELELGRDSGNHKSNGSSYPQVQHHHHTHSNNKQETHKVFSINNQKIISNNLRHSYSGYNPYILNYLQHVSFDPSLDNFPEFGKVVKVSGRGINNQMSKHQGFKPRGVVVAHVNSNQVSDYIDGINVVTTCPTSEFFVTGSELGFLKIWDTSKLEKNIISRTSILSTNVKSGIVDIQFMPNRFIMAVSTKDGKIRIYRIDVSRDKHKKIVKYNKLVIIRTVEYNDNCETSFGEDMSENLKTKTFLSKLQFVITNTKTYLVGITTGCKIVGYDVIKMEKEFELNNPLRHGIPTSFIVGHNKIWLLVGTSDGILTLWDLRFKILIKLFRVRNANEDYQGKFAIKKLVLLSSSFSIEKNELKNHDQVNTYFAMIGGNKEGDIIVWELPSFQCRQVYNSYVINPKIKQYKLEEIDENHEITIDDIFADLNIDTDQLENGGTSNMDKSMTALNYFSKNGKHCIEDYFVSATWDRRLIVWNTTNVQESVALDNQDWGVSRQIGFVKHQVNLNVTNINEKLQDAKTVSKSSSKDKQNDKPANEFRYDFVGHMDEITDIDTIIAKPFDMIVSVDRNGYINLYK</sequence>
<evidence type="ECO:0000313" key="12">
    <source>
        <dbReference type="EMBL" id="ODV69597.1"/>
    </source>
</evidence>
<dbReference type="Gene3D" id="1.25.10.10">
    <property type="entry name" value="Leucine-rich Repeat Variant"/>
    <property type="match status" value="1"/>
</dbReference>
<evidence type="ECO:0000256" key="7">
    <source>
        <dbReference type="ARBA" id="ARBA00022777"/>
    </source>
</evidence>
<dbReference type="InterPro" id="IPR016024">
    <property type="entry name" value="ARM-type_fold"/>
</dbReference>
<feature type="compositionally biased region" description="Polar residues" evidence="10">
    <location>
        <begin position="1043"/>
        <end position="1052"/>
    </location>
</feature>
<dbReference type="SUPFAM" id="SSF48371">
    <property type="entry name" value="ARM repeat"/>
    <property type="match status" value="1"/>
</dbReference>
<dbReference type="GO" id="GO:0005524">
    <property type="term" value="F:ATP binding"/>
    <property type="evidence" value="ECO:0007669"/>
    <property type="project" value="InterPro"/>
</dbReference>
<keyword evidence="8" id="KW-0067">ATP-binding</keyword>
<keyword evidence="7" id="KW-0418">Kinase</keyword>
<keyword evidence="6" id="KW-0547">Nucleotide-binding</keyword>
<dbReference type="InterPro" id="IPR008271">
    <property type="entry name" value="Ser/Thr_kinase_AS"/>
</dbReference>
<dbReference type="Pfam" id="PF22956">
    <property type="entry name" value="VPS15-like_hel"/>
    <property type="match status" value="1"/>
</dbReference>
<dbReference type="InterPro" id="IPR000719">
    <property type="entry name" value="Prot_kinase_dom"/>
</dbReference>
<feature type="region of interest" description="Disordered" evidence="10">
    <location>
        <begin position="1037"/>
        <end position="1067"/>
    </location>
</feature>
<evidence type="ECO:0000256" key="8">
    <source>
        <dbReference type="ARBA" id="ARBA00022840"/>
    </source>
</evidence>
<dbReference type="Gene3D" id="2.130.10.10">
    <property type="entry name" value="YVTN repeat-like/Quinoprotein amine dehydrogenase"/>
    <property type="match status" value="1"/>
</dbReference>
<evidence type="ECO:0000256" key="1">
    <source>
        <dbReference type="ARBA" id="ARBA00012513"/>
    </source>
</evidence>
<dbReference type="GO" id="GO:0045324">
    <property type="term" value="P:late endosome to vacuole transport"/>
    <property type="evidence" value="ECO:0007669"/>
    <property type="project" value="InterPro"/>
</dbReference>
<evidence type="ECO:0000313" key="13">
    <source>
        <dbReference type="Proteomes" id="UP000095085"/>
    </source>
</evidence>
<evidence type="ECO:0000259" key="11">
    <source>
        <dbReference type="PROSITE" id="PS50011"/>
    </source>
</evidence>
<evidence type="ECO:0000256" key="4">
    <source>
        <dbReference type="ARBA" id="ARBA00022679"/>
    </source>
</evidence>
<dbReference type="GO" id="GO:0016236">
    <property type="term" value="P:macroautophagy"/>
    <property type="evidence" value="ECO:0007669"/>
    <property type="project" value="InterPro"/>
</dbReference>
<dbReference type="GO" id="GO:0034271">
    <property type="term" value="C:phosphatidylinositol 3-kinase complex, class III, type I"/>
    <property type="evidence" value="ECO:0007669"/>
    <property type="project" value="TreeGrafter"/>
</dbReference>
<dbReference type="GO" id="GO:0004674">
    <property type="term" value="F:protein serine/threonine kinase activity"/>
    <property type="evidence" value="ECO:0007669"/>
    <property type="project" value="UniProtKB-KW"/>
</dbReference>
<dbReference type="SUPFAM" id="SSF56112">
    <property type="entry name" value="Protein kinase-like (PK-like)"/>
    <property type="match status" value="1"/>
</dbReference>
<dbReference type="PROSITE" id="PS50077">
    <property type="entry name" value="HEAT_REPEAT"/>
    <property type="match status" value="1"/>
</dbReference>
<dbReference type="SMART" id="SM00320">
    <property type="entry name" value="WD40"/>
    <property type="match status" value="5"/>
</dbReference>
<proteinExistence type="predicted"/>
<evidence type="ECO:0000256" key="2">
    <source>
        <dbReference type="ARBA" id="ARBA00022527"/>
    </source>
</evidence>
<dbReference type="InterPro" id="IPR011009">
    <property type="entry name" value="Kinase-like_dom_sf"/>
</dbReference>
<dbReference type="GO" id="GO:0006623">
    <property type="term" value="P:protein targeting to vacuole"/>
    <property type="evidence" value="ECO:0007669"/>
    <property type="project" value="TreeGrafter"/>
</dbReference>
<dbReference type="SUPFAM" id="SSF50978">
    <property type="entry name" value="WD40 repeat-like"/>
    <property type="match status" value="1"/>
</dbReference>
<dbReference type="GO" id="GO:0005770">
    <property type="term" value="C:late endosome"/>
    <property type="evidence" value="ECO:0007669"/>
    <property type="project" value="TreeGrafter"/>
</dbReference>
<evidence type="ECO:0000256" key="10">
    <source>
        <dbReference type="SAM" id="MobiDB-lite"/>
    </source>
</evidence>
<reference evidence="13" key="1">
    <citation type="submission" date="2016-05" db="EMBL/GenBank/DDBJ databases">
        <title>Comparative genomics of biotechnologically important yeasts.</title>
        <authorList>
            <consortium name="DOE Joint Genome Institute"/>
            <person name="Riley R."/>
            <person name="Haridas S."/>
            <person name="Wolfe K.H."/>
            <person name="Lopes M.R."/>
            <person name="Hittinger C.T."/>
            <person name="Goker M."/>
            <person name="Salamov A."/>
            <person name="Wisecaver J."/>
            <person name="Long T.M."/>
            <person name="Aerts A.L."/>
            <person name="Barry K."/>
            <person name="Choi C."/>
            <person name="Clum A."/>
            <person name="Coughlan A.Y."/>
            <person name="Deshpande S."/>
            <person name="Douglass A.P."/>
            <person name="Hanson S.J."/>
            <person name="Klenk H.-P."/>
            <person name="Labutti K."/>
            <person name="Lapidus A."/>
            <person name="Lindquist E."/>
            <person name="Lipzen A."/>
            <person name="Meier-Kolthoff J.P."/>
            <person name="Ohm R.A."/>
            <person name="Otillar R.P."/>
            <person name="Pangilinan J."/>
            <person name="Peng Y."/>
            <person name="Rokas A."/>
            <person name="Rosa C.A."/>
            <person name="Scheuner C."/>
            <person name="Sibirny A.A."/>
            <person name="Slot J.C."/>
            <person name="Stielow J.B."/>
            <person name="Sun H."/>
            <person name="Kurtzman C.P."/>
            <person name="Blackwell M."/>
            <person name="Grigoriev I.V."/>
            <person name="Jeffries T.W."/>
        </authorList>
    </citation>
    <scope>NUCLEOTIDE SEQUENCE [LARGE SCALE GENOMIC DNA]</scope>
    <source>
        <strain evidence="13">NRRL Y-1933</strain>
    </source>
</reference>
<dbReference type="EC" id="2.7.11.1" evidence="1"/>
<dbReference type="STRING" id="984485.A0A1E4RQR2"/>
<dbReference type="Proteomes" id="UP000095085">
    <property type="component" value="Unassembled WGS sequence"/>
</dbReference>
<dbReference type="PROSITE" id="PS00108">
    <property type="entry name" value="PROTEIN_KINASE_ST"/>
    <property type="match status" value="1"/>
</dbReference>